<dbReference type="RefSeq" id="XP_007879339.1">
    <property type="nucleotide sequence ID" value="XM_007881148.1"/>
</dbReference>
<dbReference type="GeneID" id="19317737"/>
<feature type="compositionally biased region" description="Basic and acidic residues" evidence="1">
    <location>
        <begin position="849"/>
        <end position="861"/>
    </location>
</feature>
<feature type="compositionally biased region" description="Polar residues" evidence="1">
    <location>
        <begin position="20"/>
        <end position="30"/>
    </location>
</feature>
<feature type="compositionally biased region" description="Basic and acidic residues" evidence="1">
    <location>
        <begin position="450"/>
        <end position="514"/>
    </location>
</feature>
<feature type="compositionally biased region" description="Polar residues" evidence="1">
    <location>
        <begin position="584"/>
        <end position="593"/>
    </location>
</feature>
<feature type="region of interest" description="Disordered" evidence="1">
    <location>
        <begin position="45"/>
        <end position="147"/>
    </location>
</feature>
<dbReference type="Proteomes" id="UP000053664">
    <property type="component" value="Unassembled WGS sequence"/>
</dbReference>
<feature type="region of interest" description="Disordered" evidence="1">
    <location>
        <begin position="186"/>
        <end position="645"/>
    </location>
</feature>
<feature type="region of interest" description="Disordered" evidence="1">
    <location>
        <begin position="1"/>
        <end position="30"/>
    </location>
</feature>
<feature type="compositionally biased region" description="Low complexity" evidence="1">
    <location>
        <begin position="1119"/>
        <end position="1131"/>
    </location>
</feature>
<feature type="compositionally biased region" description="Basic and acidic residues" evidence="1">
    <location>
        <begin position="551"/>
        <end position="577"/>
    </location>
</feature>
<dbReference type="eggNOG" id="ENOG502SC9X">
    <property type="taxonomic scope" value="Eukaryota"/>
</dbReference>
<feature type="compositionally biased region" description="Low complexity" evidence="1">
    <location>
        <begin position="341"/>
        <end position="352"/>
    </location>
</feature>
<feature type="compositionally biased region" description="Low complexity" evidence="1">
    <location>
        <begin position="1185"/>
        <end position="1194"/>
    </location>
</feature>
<name>A0A061HDX4_9BASI</name>
<feature type="compositionally biased region" description="Polar residues" evidence="1">
    <location>
        <begin position="75"/>
        <end position="90"/>
    </location>
</feature>
<sequence length="1247" mass="129835">MSRPIKRLGDEATYRDSGNADPTSSRLGTSFASAAGSSVLSNGSLLDLYSRSPSSTANSAGASTSYGVSPGVVSAVNSTREQGLGASSTSANPGKPPPLPARPAEQATRSTGFDVGASAPRAAFAPPSPSDWTAAAPTRDAEPVVGSKRASVAGFDAEMLKNVRPAYNAAQGGDASAWRAYSGGALSHDRDVRYDEGDSDSEGSHYDDDDAVGEDSRRPRADLGPTRSGDSDYARPTLSLTEPDASTAGDSRRPSESSFLHLGGSRRDTSMGSSLDASRDSGLASPPVPQRTSSFNRDEELVTPSLGTATAGTNTTTSPQAGLPTNSWASPLLDDADRAASRAASRRPSLALHSSQIPLRRSSSEIRRSSDHRRHGRASTENTELRDGLGITSSLQSSPEKRGTGGANSHDSASARGSLRAGEELQLHPSQDSSAKPPIRGEALQVVTEDPSKSPRIVKRDGSPTPARRDAATRPDSRDSDMNAEEQARLERELLAGDSGDGSRPRTLKEARERARLRRQQSEAAAGPSTSSPLRESAPTEARPSSKRTGTRQEEALPRKSTDSVDRPSRDPRRLSAKEAVPLSRTSTRSDFSAPSDYSHGSEPDLDGQFQDAANAGSRTSYEDAVSGEPLLGGDDFASAASQGSGGMEELTAAVSSAMQDLSFGSADDSSNTIYGAAGQGELDRAAALDAARTDQDLQTPRPPVSSRFDDGRLRTVSGAGFGTATGRATVGDSDLELASPYGEKQLPDAAASRSLQSAVREEARAPDPWPITRIEIYGKTVPFPKSFASTTVTGRRKAAAWERAKLYAQFTNDLLTLQTGLERWMDAVQRPAMRQQLGRQSQDTSAVADEHDARRGHPRNEGSYAASVRSDLTFPMRGDGGKAKEIVSLLPTMPESPPSRVPANLPYPSLVDQRSNSTSSGNFSTSSISQPISLHHEVAATQGTGKAGGMTSSTSSGGNSRSVAGGSFFSSLGRKGSRRAPGGSVSSLAQGGLASIAGAVGGPRGHKTKGKTISAPIQATGERRSMDTAELSSPDLGSYGRASGLGESASASRLATVSEQQLSAGTLASPTGSRPSPMGPRAPGSVSGQGFFSSIGRSNSNDAGRASANPSARPSHDGSSIGGSSPMVSSPEFEQRGWNEPTQRPKNGRSGSSASLLGSRDSAMSAVRSSFSYGTVREKMRGMAPSSPDPSAANDPGFQEALSKLADVLPDADSDTLAYYLRKAKGNDLVAIGDYLQDQSLGRLPG</sequence>
<feature type="compositionally biased region" description="Basic and acidic residues" evidence="1">
    <location>
        <begin position="187"/>
        <end position="206"/>
    </location>
</feature>
<gene>
    <name evidence="2" type="ORF">PFL1_03629</name>
</gene>
<protein>
    <submittedName>
        <fullName evidence="2">Uncharacterized protein</fullName>
    </submittedName>
</protein>
<feature type="compositionally biased region" description="Low complexity" evidence="1">
    <location>
        <begin position="307"/>
        <end position="317"/>
    </location>
</feature>
<proteinExistence type="predicted"/>
<feature type="compositionally biased region" description="Polar residues" evidence="1">
    <location>
        <begin position="1087"/>
        <end position="1113"/>
    </location>
</feature>
<evidence type="ECO:0000313" key="2">
    <source>
        <dbReference type="EMBL" id="EPQ28826.1"/>
    </source>
</evidence>
<reference evidence="2 3" key="1">
    <citation type="journal article" date="2013" name="Plant Cell">
        <title>The transition from a phytopathogenic smut ancestor to an anamorphic biocontrol agent deciphered by comparative whole-genome analysis.</title>
        <authorList>
            <person name="Lefebvre F."/>
            <person name="Joly D.L."/>
            <person name="Labbe C."/>
            <person name="Teichmann B."/>
            <person name="Linning R."/>
            <person name="Belzile F."/>
            <person name="Bakkeren G."/>
            <person name="Belanger R.R."/>
        </authorList>
    </citation>
    <scope>NUCLEOTIDE SEQUENCE [LARGE SCALE GENOMIC DNA]</scope>
    <source>
        <strain evidence="2 3">PF-1</strain>
    </source>
</reference>
<feature type="compositionally biased region" description="Low complexity" evidence="1">
    <location>
        <begin position="950"/>
        <end position="963"/>
    </location>
</feature>
<feature type="compositionally biased region" description="Polar residues" evidence="1">
    <location>
        <begin position="1050"/>
        <end position="1075"/>
    </location>
</feature>
<feature type="compositionally biased region" description="Low complexity" evidence="1">
    <location>
        <begin position="52"/>
        <end position="65"/>
    </location>
</feature>
<accession>A0A061HDX4</accession>
<dbReference type="EMBL" id="KE361633">
    <property type="protein sequence ID" value="EPQ28826.1"/>
    <property type="molecule type" value="Genomic_DNA"/>
</dbReference>
<feature type="compositionally biased region" description="Low complexity" evidence="1">
    <location>
        <begin position="916"/>
        <end position="930"/>
    </location>
</feature>
<feature type="region of interest" description="Disordered" evidence="1">
    <location>
        <begin position="693"/>
        <end position="713"/>
    </location>
</feature>
<evidence type="ECO:0000256" key="1">
    <source>
        <dbReference type="SAM" id="MobiDB-lite"/>
    </source>
</evidence>
<feature type="region of interest" description="Disordered" evidence="1">
    <location>
        <begin position="892"/>
        <end position="932"/>
    </location>
</feature>
<feature type="region of interest" description="Disordered" evidence="1">
    <location>
        <begin position="944"/>
        <end position="963"/>
    </location>
</feature>
<evidence type="ECO:0000313" key="3">
    <source>
        <dbReference type="Proteomes" id="UP000053664"/>
    </source>
</evidence>
<feature type="compositionally biased region" description="Low complexity" evidence="1">
    <location>
        <begin position="1150"/>
        <end position="1164"/>
    </location>
</feature>
<dbReference type="AlphaFoldDB" id="A0A061HDX4"/>
<organism evidence="2 3">
    <name type="scientific">Pseudozyma flocculosa PF-1</name>
    <dbReference type="NCBI Taxonomy" id="1277687"/>
    <lineage>
        <taxon>Eukaryota</taxon>
        <taxon>Fungi</taxon>
        <taxon>Dikarya</taxon>
        <taxon>Basidiomycota</taxon>
        <taxon>Ustilaginomycotina</taxon>
        <taxon>Ustilaginomycetes</taxon>
        <taxon>Ustilaginales</taxon>
        <taxon>Ustilaginaceae</taxon>
        <taxon>Pseudozyma</taxon>
    </lineage>
</organism>
<feature type="region of interest" description="Disordered" evidence="1">
    <location>
        <begin position="1000"/>
        <end position="1198"/>
    </location>
</feature>
<dbReference type="HOGENOM" id="CLU_280472_0_0_1"/>
<feature type="region of interest" description="Disordered" evidence="1">
    <location>
        <begin position="833"/>
        <end position="880"/>
    </location>
</feature>
<dbReference type="OrthoDB" id="2413468at2759"/>
<feature type="compositionally biased region" description="Polar residues" evidence="1">
    <location>
        <begin position="318"/>
        <end position="328"/>
    </location>
</feature>
<dbReference type="KEGG" id="pfp:PFL1_03629"/>